<feature type="domain" description="F-box" evidence="1">
    <location>
        <begin position="1"/>
        <end position="49"/>
    </location>
</feature>
<evidence type="ECO:0000259" key="1">
    <source>
        <dbReference type="PROSITE" id="PS50181"/>
    </source>
</evidence>
<dbReference type="AlphaFoldDB" id="A0A6A6SF72"/>
<dbReference type="InterPro" id="IPR036047">
    <property type="entry name" value="F-box-like_dom_sf"/>
</dbReference>
<dbReference type="PROSITE" id="PS50181">
    <property type="entry name" value="FBOX"/>
    <property type="match status" value="1"/>
</dbReference>
<evidence type="ECO:0000313" key="2">
    <source>
        <dbReference type="EMBL" id="KAF2646419.1"/>
    </source>
</evidence>
<keyword evidence="3" id="KW-1185">Reference proteome</keyword>
<dbReference type="EMBL" id="MU006776">
    <property type="protein sequence ID" value="KAF2646419.1"/>
    <property type="molecule type" value="Genomic_DNA"/>
</dbReference>
<dbReference type="Proteomes" id="UP000799753">
    <property type="component" value="Unassembled WGS sequence"/>
</dbReference>
<accession>A0A6A6SF72</accession>
<evidence type="ECO:0000313" key="3">
    <source>
        <dbReference type="Proteomes" id="UP000799753"/>
    </source>
</evidence>
<protein>
    <recommendedName>
        <fullName evidence="1">F-box domain-containing protein</fullName>
    </recommendedName>
</protein>
<dbReference type="InterPro" id="IPR001810">
    <property type="entry name" value="F-box_dom"/>
</dbReference>
<gene>
    <name evidence="2" type="ORF">P280DRAFT_512593</name>
</gene>
<reference evidence="2" key="1">
    <citation type="journal article" date="2020" name="Stud. Mycol.">
        <title>101 Dothideomycetes genomes: a test case for predicting lifestyles and emergence of pathogens.</title>
        <authorList>
            <person name="Haridas S."/>
            <person name="Albert R."/>
            <person name="Binder M."/>
            <person name="Bloem J."/>
            <person name="Labutti K."/>
            <person name="Salamov A."/>
            <person name="Andreopoulos B."/>
            <person name="Baker S."/>
            <person name="Barry K."/>
            <person name="Bills G."/>
            <person name="Bluhm B."/>
            <person name="Cannon C."/>
            <person name="Castanera R."/>
            <person name="Culley D."/>
            <person name="Daum C."/>
            <person name="Ezra D."/>
            <person name="Gonzalez J."/>
            <person name="Henrissat B."/>
            <person name="Kuo A."/>
            <person name="Liang C."/>
            <person name="Lipzen A."/>
            <person name="Lutzoni F."/>
            <person name="Magnuson J."/>
            <person name="Mondo S."/>
            <person name="Nolan M."/>
            <person name="Ohm R."/>
            <person name="Pangilinan J."/>
            <person name="Park H.-J."/>
            <person name="Ramirez L."/>
            <person name="Alfaro M."/>
            <person name="Sun H."/>
            <person name="Tritt A."/>
            <person name="Yoshinaga Y."/>
            <person name="Zwiers L.-H."/>
            <person name="Turgeon B."/>
            <person name="Goodwin S."/>
            <person name="Spatafora J."/>
            <person name="Crous P."/>
            <person name="Grigoriev I."/>
        </authorList>
    </citation>
    <scope>NUCLEOTIDE SEQUENCE</scope>
    <source>
        <strain evidence="2">CBS 473.64</strain>
    </source>
</reference>
<organism evidence="2 3">
    <name type="scientific">Massarina eburnea CBS 473.64</name>
    <dbReference type="NCBI Taxonomy" id="1395130"/>
    <lineage>
        <taxon>Eukaryota</taxon>
        <taxon>Fungi</taxon>
        <taxon>Dikarya</taxon>
        <taxon>Ascomycota</taxon>
        <taxon>Pezizomycotina</taxon>
        <taxon>Dothideomycetes</taxon>
        <taxon>Pleosporomycetidae</taxon>
        <taxon>Pleosporales</taxon>
        <taxon>Massarineae</taxon>
        <taxon>Massarinaceae</taxon>
        <taxon>Massarina</taxon>
    </lineage>
</organism>
<sequence length="186" mass="21448">MTTLTSLPLEMLKNIIHHLDLQHKACLAATNRYLRAIIKPPTHEDFLRAETEEWAVSRMLYTCKGCVRFRQYDQFADEMRKGRHALREKEASTRLCIACGIRQGIYSEGAVIVFKGQRTTLGRLRMNLTDRAISVRRSASASISEMQLHRDDGQPAKEEAYAGDKHTNELEYFAYELARNYTYAPF</sequence>
<name>A0A6A6SF72_9PLEO</name>
<dbReference type="Pfam" id="PF00646">
    <property type="entry name" value="F-box"/>
    <property type="match status" value="1"/>
</dbReference>
<dbReference type="OrthoDB" id="5281164at2759"/>
<proteinExistence type="predicted"/>
<dbReference type="SUPFAM" id="SSF81383">
    <property type="entry name" value="F-box domain"/>
    <property type="match status" value="1"/>
</dbReference>